<dbReference type="Pfam" id="PF03965">
    <property type="entry name" value="Penicillinase_R"/>
    <property type="match status" value="1"/>
</dbReference>
<dbReference type="InterPro" id="IPR005650">
    <property type="entry name" value="BlaI_family"/>
</dbReference>
<dbReference type="EMBL" id="CP102294">
    <property type="protein sequence ID" value="UWN56191.1"/>
    <property type="molecule type" value="Genomic_DNA"/>
</dbReference>
<dbReference type="RefSeq" id="WP_019245964.1">
    <property type="nucleotide sequence ID" value="NZ_CAPH01000013.1"/>
</dbReference>
<keyword evidence="3" id="KW-0238">DNA-binding</keyword>
<dbReference type="InterPro" id="IPR036390">
    <property type="entry name" value="WH_DNA-bd_sf"/>
</dbReference>
<proteinExistence type="inferred from homology"/>
<name>A0ABY5UY93_9BACT</name>
<evidence type="ECO:0000256" key="2">
    <source>
        <dbReference type="ARBA" id="ARBA00023015"/>
    </source>
</evidence>
<dbReference type="GeneID" id="82891232"/>
<keyword evidence="6" id="KW-1185">Reference proteome</keyword>
<evidence type="ECO:0000256" key="1">
    <source>
        <dbReference type="ARBA" id="ARBA00011046"/>
    </source>
</evidence>
<sequence length="135" mass="15628">MKRLKTEPEKELTKAELEVMQILWKLKKAFVGDILDRMVEPKPAYNTVSTVVRLLEKKGVVGHESFGKSHRYYPLVDKETYADSYVRRVMGNFFDGSLSNLVSFFTEREDLSLAESERVIRLAEEAIRKRKDAGK</sequence>
<protein>
    <submittedName>
        <fullName evidence="5">BlaI/MecI/CopY family transcriptional regulator</fullName>
    </submittedName>
</protein>
<dbReference type="InterPro" id="IPR036388">
    <property type="entry name" value="WH-like_DNA-bd_sf"/>
</dbReference>
<gene>
    <name evidence="5" type="ORF">NQ491_05820</name>
</gene>
<organism evidence="5 6">
    <name type="scientific">Alistipes ihumii AP11</name>
    <dbReference type="NCBI Taxonomy" id="1211813"/>
    <lineage>
        <taxon>Bacteria</taxon>
        <taxon>Pseudomonadati</taxon>
        <taxon>Bacteroidota</taxon>
        <taxon>Bacteroidia</taxon>
        <taxon>Bacteroidales</taxon>
        <taxon>Rikenellaceae</taxon>
        <taxon>Alistipes</taxon>
    </lineage>
</organism>
<evidence type="ECO:0000313" key="5">
    <source>
        <dbReference type="EMBL" id="UWN56191.1"/>
    </source>
</evidence>
<dbReference type="PIRSF" id="PIRSF019455">
    <property type="entry name" value="CopR_AtkY"/>
    <property type="match status" value="1"/>
</dbReference>
<evidence type="ECO:0000256" key="4">
    <source>
        <dbReference type="ARBA" id="ARBA00023163"/>
    </source>
</evidence>
<evidence type="ECO:0000256" key="3">
    <source>
        <dbReference type="ARBA" id="ARBA00023125"/>
    </source>
</evidence>
<dbReference type="Gene3D" id="1.10.4040.10">
    <property type="entry name" value="Penicillinase repressor domain"/>
    <property type="match status" value="1"/>
</dbReference>
<comment type="similarity">
    <text evidence="1">Belongs to the BlaI transcriptional regulatory family.</text>
</comment>
<reference evidence="5" key="1">
    <citation type="journal article" date="2022" name="Cell">
        <title>Design, construction, and in vivo augmentation of a complex gut microbiome.</title>
        <authorList>
            <person name="Cheng A.G."/>
            <person name="Ho P.Y."/>
            <person name="Aranda-Diaz A."/>
            <person name="Jain S."/>
            <person name="Yu F.B."/>
            <person name="Meng X."/>
            <person name="Wang M."/>
            <person name="Iakiviak M."/>
            <person name="Nagashima K."/>
            <person name="Zhao A."/>
            <person name="Murugkar P."/>
            <person name="Patil A."/>
            <person name="Atabakhsh K."/>
            <person name="Weakley A."/>
            <person name="Yan J."/>
            <person name="Brumbaugh A.R."/>
            <person name="Higginbottom S."/>
            <person name="Dimas A."/>
            <person name="Shiver A.L."/>
            <person name="Deutschbauer A."/>
            <person name="Neff N."/>
            <person name="Sonnenburg J.L."/>
            <person name="Huang K.C."/>
            <person name="Fischbach M.A."/>
        </authorList>
    </citation>
    <scope>NUCLEOTIDE SEQUENCE</scope>
    <source>
        <strain evidence="5">AP11</strain>
    </source>
</reference>
<keyword evidence="4" id="KW-0804">Transcription</keyword>
<accession>A0ABY5UY93</accession>
<dbReference type="SUPFAM" id="SSF46785">
    <property type="entry name" value="Winged helix' DNA-binding domain"/>
    <property type="match status" value="1"/>
</dbReference>
<dbReference type="Gene3D" id="1.10.10.10">
    <property type="entry name" value="Winged helix-like DNA-binding domain superfamily/Winged helix DNA-binding domain"/>
    <property type="match status" value="1"/>
</dbReference>
<keyword evidence="2" id="KW-0805">Transcription regulation</keyword>
<evidence type="ECO:0000313" key="6">
    <source>
        <dbReference type="Proteomes" id="UP001059295"/>
    </source>
</evidence>
<dbReference type="Proteomes" id="UP001059295">
    <property type="component" value="Chromosome"/>
</dbReference>